<accession>A0A2T0X208</accession>
<evidence type="ECO:0000259" key="3">
    <source>
        <dbReference type="PROSITE" id="PS51186"/>
    </source>
</evidence>
<name>A0A2T0X208_9RHOB</name>
<feature type="domain" description="N-acetyltransferase" evidence="3">
    <location>
        <begin position="14"/>
        <end position="159"/>
    </location>
</feature>
<organism evidence="4 5">
    <name type="scientific">Hasllibacter halocynthiae</name>
    <dbReference type="NCBI Taxonomy" id="595589"/>
    <lineage>
        <taxon>Bacteria</taxon>
        <taxon>Pseudomonadati</taxon>
        <taxon>Pseudomonadota</taxon>
        <taxon>Alphaproteobacteria</taxon>
        <taxon>Rhodobacterales</taxon>
        <taxon>Roseobacteraceae</taxon>
        <taxon>Hasllibacter</taxon>
    </lineage>
</organism>
<dbReference type="InterPro" id="IPR000182">
    <property type="entry name" value="GNAT_dom"/>
</dbReference>
<dbReference type="Pfam" id="PF00583">
    <property type="entry name" value="Acetyltransf_1"/>
    <property type="match status" value="1"/>
</dbReference>
<evidence type="ECO:0000256" key="1">
    <source>
        <dbReference type="ARBA" id="ARBA00022679"/>
    </source>
</evidence>
<evidence type="ECO:0000256" key="2">
    <source>
        <dbReference type="ARBA" id="ARBA00023315"/>
    </source>
</evidence>
<keyword evidence="2" id="KW-0012">Acyltransferase</keyword>
<dbReference type="SUPFAM" id="SSF55729">
    <property type="entry name" value="Acyl-CoA N-acyltransferases (Nat)"/>
    <property type="match status" value="1"/>
</dbReference>
<dbReference type="InterPro" id="IPR016181">
    <property type="entry name" value="Acyl_CoA_acyltransferase"/>
</dbReference>
<protein>
    <submittedName>
        <fullName evidence="4">Putative acetyltransferase</fullName>
    </submittedName>
</protein>
<dbReference type="Proteomes" id="UP000238801">
    <property type="component" value="Unassembled WGS sequence"/>
</dbReference>
<dbReference type="EMBL" id="PVTT01000002">
    <property type="protein sequence ID" value="PRY92947.1"/>
    <property type="molecule type" value="Genomic_DNA"/>
</dbReference>
<evidence type="ECO:0000313" key="4">
    <source>
        <dbReference type="EMBL" id="PRY92947.1"/>
    </source>
</evidence>
<reference evidence="4 5" key="1">
    <citation type="submission" date="2018-03" db="EMBL/GenBank/DDBJ databases">
        <title>Genomic Encyclopedia of Archaeal and Bacterial Type Strains, Phase II (KMG-II): from individual species to whole genera.</title>
        <authorList>
            <person name="Goeker M."/>
        </authorList>
    </citation>
    <scope>NUCLEOTIDE SEQUENCE [LARGE SCALE GENOMIC DNA]</scope>
    <source>
        <strain evidence="4 5">DSM 29318</strain>
    </source>
</reference>
<dbReference type="PROSITE" id="PS51186">
    <property type="entry name" value="GNAT"/>
    <property type="match status" value="1"/>
</dbReference>
<dbReference type="Gene3D" id="3.40.630.30">
    <property type="match status" value="1"/>
</dbReference>
<dbReference type="GO" id="GO:0016747">
    <property type="term" value="F:acyltransferase activity, transferring groups other than amino-acyl groups"/>
    <property type="evidence" value="ECO:0007669"/>
    <property type="project" value="InterPro"/>
</dbReference>
<dbReference type="InterPro" id="IPR050832">
    <property type="entry name" value="Bact_Acetyltransf"/>
</dbReference>
<dbReference type="AlphaFoldDB" id="A0A2T0X208"/>
<keyword evidence="1 4" id="KW-0808">Transferase</keyword>
<comment type="caution">
    <text evidence="4">The sequence shown here is derived from an EMBL/GenBank/DDBJ whole genome shotgun (WGS) entry which is preliminary data.</text>
</comment>
<evidence type="ECO:0000313" key="5">
    <source>
        <dbReference type="Proteomes" id="UP000238801"/>
    </source>
</evidence>
<keyword evidence="5" id="KW-1185">Reference proteome</keyword>
<gene>
    <name evidence="4" type="ORF">BCF33_1811</name>
</gene>
<proteinExistence type="predicted"/>
<sequence length="178" mass="18463">MDALRVGRASASEADVRALIEAHHALMVRISPPGSCHVMDPGALEAAGARLFAARGLAAQGATLLGIGAVKAIRDGHAEIKSMHTAAAARGRGVGRALLARLIAEARAMGASRVSLETGGWDDFLPARRMYGRFGFRECGAFEGYAPDPESVFMTLELGAVRDGVQDGELDGAPAPGQ</sequence>
<dbReference type="CDD" id="cd04301">
    <property type="entry name" value="NAT_SF"/>
    <property type="match status" value="1"/>
</dbReference>
<dbReference type="PANTHER" id="PTHR43877:SF5">
    <property type="entry name" value="BLL8307 PROTEIN"/>
    <property type="match status" value="1"/>
</dbReference>
<dbReference type="PANTHER" id="PTHR43877">
    <property type="entry name" value="AMINOALKYLPHOSPHONATE N-ACETYLTRANSFERASE-RELATED-RELATED"/>
    <property type="match status" value="1"/>
</dbReference>
<dbReference type="RefSeq" id="WP_245883789.1">
    <property type="nucleotide sequence ID" value="NZ_PVTT01000002.1"/>
</dbReference>